<evidence type="ECO:0000313" key="1">
    <source>
        <dbReference type="Proteomes" id="UP000887579"/>
    </source>
</evidence>
<reference evidence="2" key="1">
    <citation type="submission" date="2022-11" db="UniProtKB">
        <authorList>
            <consortium name="WormBaseParasite"/>
        </authorList>
    </citation>
    <scope>IDENTIFICATION</scope>
</reference>
<proteinExistence type="predicted"/>
<organism evidence="1 2">
    <name type="scientific">Panagrolaimus sp. ES5</name>
    <dbReference type="NCBI Taxonomy" id="591445"/>
    <lineage>
        <taxon>Eukaryota</taxon>
        <taxon>Metazoa</taxon>
        <taxon>Ecdysozoa</taxon>
        <taxon>Nematoda</taxon>
        <taxon>Chromadorea</taxon>
        <taxon>Rhabditida</taxon>
        <taxon>Tylenchina</taxon>
        <taxon>Panagrolaimomorpha</taxon>
        <taxon>Panagrolaimoidea</taxon>
        <taxon>Panagrolaimidae</taxon>
        <taxon>Panagrolaimus</taxon>
    </lineage>
</organism>
<accession>A0AC34GVC0</accession>
<sequence length="188" mass="21402">MNGLPQNGGDDHTSQIPSATVQSGGKENEIFKKSNEKVQYWLRTTTISDSESLSSPTSLFFVPNNPFDPTYSQNAHDPMQQQYQQQQQQNEYYSCDNSTQQLLDSETLGNETEEKLVLCNPNDNQLGELLQILKENERQNAEINALRLERERLELEEAKIRLSLAEEEASRVNNNDNNNLCHLQILGS</sequence>
<name>A0AC34GVC0_9BILA</name>
<evidence type="ECO:0000313" key="2">
    <source>
        <dbReference type="WBParaSite" id="ES5_v2.g876.t1"/>
    </source>
</evidence>
<dbReference type="Proteomes" id="UP000887579">
    <property type="component" value="Unplaced"/>
</dbReference>
<dbReference type="WBParaSite" id="ES5_v2.g876.t1">
    <property type="protein sequence ID" value="ES5_v2.g876.t1"/>
    <property type="gene ID" value="ES5_v2.g876"/>
</dbReference>
<protein>
    <submittedName>
        <fullName evidence="2">Uncharacterized protein</fullName>
    </submittedName>
</protein>